<sequence length="46" mass="5288">MMQFQIYLIDLTKRVTPDPTILAETFRSLSAYQRAGEGRFIGTTFC</sequence>
<name>A0A7J8UBG8_9ROSI</name>
<reference evidence="1 2" key="1">
    <citation type="journal article" date="2019" name="Genome Biol. Evol.">
        <title>Insights into the evolution of the New World diploid cottons (Gossypium, subgenus Houzingenia) based on genome sequencing.</title>
        <authorList>
            <person name="Grover C.E."/>
            <person name="Arick M.A. 2nd"/>
            <person name="Thrash A."/>
            <person name="Conover J.L."/>
            <person name="Sanders W.S."/>
            <person name="Peterson D.G."/>
            <person name="Frelichowski J.E."/>
            <person name="Scheffler J.A."/>
            <person name="Scheffler B.E."/>
            <person name="Wendel J.F."/>
        </authorList>
    </citation>
    <scope>NUCLEOTIDE SEQUENCE [LARGE SCALE GENOMIC DNA]</scope>
    <source>
        <strain evidence="1">57</strain>
        <tissue evidence="1">Leaf</tissue>
    </source>
</reference>
<keyword evidence="2" id="KW-1185">Reference proteome</keyword>
<gene>
    <name evidence="1" type="ORF">Goklo_015579</name>
</gene>
<dbReference type="AlphaFoldDB" id="A0A7J8UBG8"/>
<accession>A0A7J8UBG8</accession>
<evidence type="ECO:0000313" key="1">
    <source>
        <dbReference type="EMBL" id="MBA0647753.1"/>
    </source>
</evidence>
<proteinExistence type="predicted"/>
<evidence type="ECO:0000313" key="2">
    <source>
        <dbReference type="Proteomes" id="UP000593573"/>
    </source>
</evidence>
<dbReference type="Proteomes" id="UP000593573">
    <property type="component" value="Unassembled WGS sequence"/>
</dbReference>
<comment type="caution">
    <text evidence="1">The sequence shown here is derived from an EMBL/GenBank/DDBJ whole genome shotgun (WGS) entry which is preliminary data.</text>
</comment>
<dbReference type="OrthoDB" id="983055at2759"/>
<organism evidence="1 2">
    <name type="scientific">Gossypium klotzschianum</name>
    <dbReference type="NCBI Taxonomy" id="34286"/>
    <lineage>
        <taxon>Eukaryota</taxon>
        <taxon>Viridiplantae</taxon>
        <taxon>Streptophyta</taxon>
        <taxon>Embryophyta</taxon>
        <taxon>Tracheophyta</taxon>
        <taxon>Spermatophyta</taxon>
        <taxon>Magnoliopsida</taxon>
        <taxon>eudicotyledons</taxon>
        <taxon>Gunneridae</taxon>
        <taxon>Pentapetalae</taxon>
        <taxon>rosids</taxon>
        <taxon>malvids</taxon>
        <taxon>Malvales</taxon>
        <taxon>Malvaceae</taxon>
        <taxon>Malvoideae</taxon>
        <taxon>Gossypium</taxon>
    </lineage>
</organism>
<dbReference type="EMBL" id="JABFAB010000005">
    <property type="protein sequence ID" value="MBA0647753.1"/>
    <property type="molecule type" value="Genomic_DNA"/>
</dbReference>
<protein>
    <submittedName>
        <fullName evidence="1">Uncharacterized protein</fullName>
    </submittedName>
</protein>